<dbReference type="PANTHER" id="PTHR18034">
    <property type="entry name" value="CELL CYCLE CONTROL PROTEIN CWF22-RELATED"/>
    <property type="match status" value="1"/>
</dbReference>
<organism evidence="4 5">
    <name type="scientific">Tolypocladium ophioglossoides (strain CBS 100239)</name>
    <name type="common">Snaketongue truffleclub</name>
    <name type="synonym">Elaphocordyceps ophioglossoides</name>
    <dbReference type="NCBI Taxonomy" id="1163406"/>
    <lineage>
        <taxon>Eukaryota</taxon>
        <taxon>Fungi</taxon>
        <taxon>Dikarya</taxon>
        <taxon>Ascomycota</taxon>
        <taxon>Pezizomycotina</taxon>
        <taxon>Sordariomycetes</taxon>
        <taxon>Hypocreomycetidae</taxon>
        <taxon>Hypocreales</taxon>
        <taxon>Ophiocordycipitaceae</taxon>
        <taxon>Tolypocladium</taxon>
    </lineage>
</organism>
<evidence type="ECO:0000256" key="2">
    <source>
        <dbReference type="ARBA" id="ARBA00023242"/>
    </source>
</evidence>
<dbReference type="Proteomes" id="UP000036947">
    <property type="component" value="Unassembled WGS sequence"/>
</dbReference>
<sequence>MGMGLDDVEGAETHGKWWPVGASVPVYREAIERAKNVTGRRDGDQEDATDDEDMDFVLPDYPKKARAQGFSTTAQVAIFAALMSANDYEHGYQQYTNLKLKKDEQLEIARVLVQCVGSEAQYNEYYALVGRQACANSRVRFALQDRLWRMFRGLGESLFGEEVEDEETVDGERMKGERRASNVARFYASLVADGALSINNLKPLELPEVNRWTSLFVEGFMVSLLQKCKGKGLEEDANVERVFGPARELPSLAAGTHWFLRKKLCKSKLVGARRLDRVREKAQAAVQAVAMDG</sequence>
<dbReference type="Pfam" id="PF02847">
    <property type="entry name" value="MA3"/>
    <property type="match status" value="1"/>
</dbReference>
<dbReference type="GO" id="GO:0005730">
    <property type="term" value="C:nucleolus"/>
    <property type="evidence" value="ECO:0007669"/>
    <property type="project" value="TreeGrafter"/>
</dbReference>
<accession>A0A0L0NGW6</accession>
<dbReference type="PANTHER" id="PTHR18034:SF4">
    <property type="entry name" value="NUCLEOLAR MIF4G DOMAIN-CONTAINING PROTEIN 1"/>
    <property type="match status" value="1"/>
</dbReference>
<dbReference type="GO" id="GO:0042274">
    <property type="term" value="P:ribosomal small subunit biogenesis"/>
    <property type="evidence" value="ECO:0007669"/>
    <property type="project" value="TreeGrafter"/>
</dbReference>
<reference evidence="4 5" key="1">
    <citation type="journal article" date="2015" name="BMC Genomics">
        <title>The genome of the truffle-parasite Tolypocladium ophioglossoides and the evolution of antifungal peptaibiotics.</title>
        <authorList>
            <person name="Quandt C.A."/>
            <person name="Bushley K.E."/>
            <person name="Spatafora J.W."/>
        </authorList>
    </citation>
    <scope>NUCLEOTIDE SEQUENCE [LARGE SCALE GENOMIC DNA]</scope>
    <source>
        <strain evidence="4 5">CBS 100239</strain>
    </source>
</reference>
<gene>
    <name evidence="4" type="ORF">TOPH_02148</name>
</gene>
<evidence type="ECO:0000259" key="3">
    <source>
        <dbReference type="PROSITE" id="PS51366"/>
    </source>
</evidence>
<dbReference type="AlphaFoldDB" id="A0A0L0NGW6"/>
<dbReference type="OrthoDB" id="361797at2759"/>
<dbReference type="InterPro" id="IPR050781">
    <property type="entry name" value="CWC22_splicing_factor"/>
</dbReference>
<comment type="caution">
    <text evidence="4">The sequence shown here is derived from an EMBL/GenBank/DDBJ whole genome shotgun (WGS) entry which is preliminary data.</text>
</comment>
<protein>
    <submittedName>
        <fullName evidence="4">Suppressor of glycerol defect protein 1</fullName>
    </submittedName>
</protein>
<name>A0A0L0NGW6_TOLOC</name>
<keyword evidence="5" id="KW-1185">Reference proteome</keyword>
<keyword evidence="2" id="KW-0539">Nucleus</keyword>
<comment type="subcellular location">
    <subcellularLocation>
        <location evidence="1">Nucleus</location>
    </subcellularLocation>
</comment>
<dbReference type="EMBL" id="LFRF01000004">
    <property type="protein sequence ID" value="KND93331.1"/>
    <property type="molecule type" value="Genomic_DNA"/>
</dbReference>
<dbReference type="InterPro" id="IPR003891">
    <property type="entry name" value="Initiation_fac_eIF4g_MI"/>
</dbReference>
<evidence type="ECO:0000256" key="1">
    <source>
        <dbReference type="ARBA" id="ARBA00004123"/>
    </source>
</evidence>
<dbReference type="PROSITE" id="PS51366">
    <property type="entry name" value="MI"/>
    <property type="match status" value="1"/>
</dbReference>
<dbReference type="GO" id="GO:0003723">
    <property type="term" value="F:RNA binding"/>
    <property type="evidence" value="ECO:0007669"/>
    <property type="project" value="TreeGrafter"/>
</dbReference>
<dbReference type="STRING" id="1163406.A0A0L0NGW6"/>
<evidence type="ECO:0000313" key="5">
    <source>
        <dbReference type="Proteomes" id="UP000036947"/>
    </source>
</evidence>
<evidence type="ECO:0000313" key="4">
    <source>
        <dbReference type="EMBL" id="KND93331.1"/>
    </source>
</evidence>
<proteinExistence type="predicted"/>
<feature type="domain" description="MI" evidence="3">
    <location>
        <begin position="73"/>
        <end position="206"/>
    </location>
</feature>